<keyword evidence="2" id="KW-1185">Reference proteome</keyword>
<accession>A0ACB7T7S3</accession>
<evidence type="ECO:0000313" key="2">
    <source>
        <dbReference type="Proteomes" id="UP000821845"/>
    </source>
</evidence>
<dbReference type="Proteomes" id="UP000821845">
    <property type="component" value="Chromosome 10"/>
</dbReference>
<name>A0ACB7T7S3_HYAAI</name>
<proteinExistence type="predicted"/>
<organism evidence="1 2">
    <name type="scientific">Hyalomma asiaticum</name>
    <name type="common">Tick</name>
    <dbReference type="NCBI Taxonomy" id="266040"/>
    <lineage>
        <taxon>Eukaryota</taxon>
        <taxon>Metazoa</taxon>
        <taxon>Ecdysozoa</taxon>
        <taxon>Arthropoda</taxon>
        <taxon>Chelicerata</taxon>
        <taxon>Arachnida</taxon>
        <taxon>Acari</taxon>
        <taxon>Parasitiformes</taxon>
        <taxon>Ixodida</taxon>
        <taxon>Ixodoidea</taxon>
        <taxon>Ixodidae</taxon>
        <taxon>Hyalomminae</taxon>
        <taxon>Hyalomma</taxon>
    </lineage>
</organism>
<dbReference type="EMBL" id="CM023490">
    <property type="protein sequence ID" value="KAH6942327.1"/>
    <property type="molecule type" value="Genomic_DNA"/>
</dbReference>
<reference evidence="1" key="1">
    <citation type="submission" date="2020-05" db="EMBL/GenBank/DDBJ databases">
        <title>Large-scale comparative analyses of tick genomes elucidate their genetic diversity and vector capacities.</title>
        <authorList>
            <person name="Jia N."/>
            <person name="Wang J."/>
            <person name="Shi W."/>
            <person name="Du L."/>
            <person name="Sun Y."/>
            <person name="Zhan W."/>
            <person name="Jiang J."/>
            <person name="Wang Q."/>
            <person name="Zhang B."/>
            <person name="Ji P."/>
            <person name="Sakyi L.B."/>
            <person name="Cui X."/>
            <person name="Yuan T."/>
            <person name="Jiang B."/>
            <person name="Yang W."/>
            <person name="Lam T.T.-Y."/>
            <person name="Chang Q."/>
            <person name="Ding S."/>
            <person name="Wang X."/>
            <person name="Zhu J."/>
            <person name="Ruan X."/>
            <person name="Zhao L."/>
            <person name="Wei J."/>
            <person name="Que T."/>
            <person name="Du C."/>
            <person name="Cheng J."/>
            <person name="Dai P."/>
            <person name="Han X."/>
            <person name="Huang E."/>
            <person name="Gao Y."/>
            <person name="Liu J."/>
            <person name="Shao H."/>
            <person name="Ye R."/>
            <person name="Li L."/>
            <person name="Wei W."/>
            <person name="Wang X."/>
            <person name="Wang C."/>
            <person name="Yang T."/>
            <person name="Huo Q."/>
            <person name="Li W."/>
            <person name="Guo W."/>
            <person name="Chen H."/>
            <person name="Zhou L."/>
            <person name="Ni X."/>
            <person name="Tian J."/>
            <person name="Zhou Y."/>
            <person name="Sheng Y."/>
            <person name="Liu T."/>
            <person name="Pan Y."/>
            <person name="Xia L."/>
            <person name="Li J."/>
            <person name="Zhao F."/>
            <person name="Cao W."/>
        </authorList>
    </citation>
    <scope>NUCLEOTIDE SEQUENCE</scope>
    <source>
        <strain evidence="1">Hyas-2018</strain>
    </source>
</reference>
<sequence>MTVSLSMNEKVSVLAERLKPDAVNELLLNNCIVANETRLCALIGECVKLRCLRCVACVVTPSQLLRTMMERLPNLEQLELSLVEVVEKDVDIEVTNVRQMASQKRGVIPSHRLRRLYVEVGGDRNFKLLWELLSFFPDLAELHVHLVRGTFLYALSECRRLQDELVQLETFKFTSERSSSVPYNPDEPSQFTKCAAICANVRHKRFGDSWSCVELHRLAFGLDLIGALPSQLAVVVVSGDLMPESFAMTSSQKVWKHVRQLCLLLLPPEPSAVHYPTADADCLHYIREFFSAAPTHIVELNMNSFHFRGELDFMELLPEATLNSLQALSAPPCMFRNQSAVRLLPIVCPNLRDLDVRVDSRGGEFSCTSCKTHPCNKEAAARLQPAAGVAESFAGIARLTLSLVPARLLLWFVGCCGTAVTMRLADWSTTLRFRNLGGLLGDNKAVRCLVLQHVRLNIADEALWECLFRMTSLQHLCLLSSVKLEREVALCVQGITSSLSELQCLHLHYRHDTGESEQRVTWLRRQRGGGDLLLDRPCIGCCSTATFIGLVKPVNRDCSMVL</sequence>
<comment type="caution">
    <text evidence="1">The sequence shown here is derived from an EMBL/GenBank/DDBJ whole genome shotgun (WGS) entry which is preliminary data.</text>
</comment>
<protein>
    <submittedName>
        <fullName evidence="1">Uncharacterized protein</fullName>
    </submittedName>
</protein>
<gene>
    <name evidence="1" type="ORF">HPB50_003913</name>
</gene>
<evidence type="ECO:0000313" key="1">
    <source>
        <dbReference type="EMBL" id="KAH6942327.1"/>
    </source>
</evidence>